<dbReference type="GO" id="GO:0043531">
    <property type="term" value="F:ADP binding"/>
    <property type="evidence" value="ECO:0007669"/>
    <property type="project" value="InterPro"/>
</dbReference>
<organism evidence="9">
    <name type="scientific">Sesamum latifolium</name>
    <dbReference type="NCBI Taxonomy" id="2727402"/>
    <lineage>
        <taxon>Eukaryota</taxon>
        <taxon>Viridiplantae</taxon>
        <taxon>Streptophyta</taxon>
        <taxon>Embryophyta</taxon>
        <taxon>Tracheophyta</taxon>
        <taxon>Spermatophyta</taxon>
        <taxon>Magnoliopsida</taxon>
        <taxon>eudicotyledons</taxon>
        <taxon>Gunneridae</taxon>
        <taxon>Pentapetalae</taxon>
        <taxon>asterids</taxon>
        <taxon>lamiids</taxon>
        <taxon>Lamiales</taxon>
        <taxon>Pedaliaceae</taxon>
        <taxon>Sesamum</taxon>
    </lineage>
</organism>
<evidence type="ECO:0000256" key="6">
    <source>
        <dbReference type="ARBA" id="ARBA00022840"/>
    </source>
</evidence>
<proteinExistence type="inferred from homology"/>
<dbReference type="InterPro" id="IPR058922">
    <property type="entry name" value="WHD_DRP"/>
</dbReference>
<reference evidence="9" key="1">
    <citation type="submission" date="2020-06" db="EMBL/GenBank/DDBJ databases">
        <authorList>
            <person name="Li T."/>
            <person name="Hu X."/>
            <person name="Zhang T."/>
            <person name="Song X."/>
            <person name="Zhang H."/>
            <person name="Dai N."/>
            <person name="Sheng W."/>
            <person name="Hou X."/>
            <person name="Wei L."/>
        </authorList>
    </citation>
    <scope>NUCLEOTIDE SEQUENCE</scope>
    <source>
        <strain evidence="9">KEN1</strain>
        <tissue evidence="9">Leaf</tissue>
    </source>
</reference>
<dbReference type="Gene3D" id="1.10.10.10">
    <property type="entry name" value="Winged helix-like DNA-binding domain superfamily/Winged helix DNA-binding domain"/>
    <property type="match status" value="1"/>
</dbReference>
<dbReference type="Pfam" id="PF23559">
    <property type="entry name" value="WHD_DRP"/>
    <property type="match status" value="1"/>
</dbReference>
<name>A0AAW2UZ79_9LAMI</name>
<keyword evidence="5" id="KW-0611">Plant defense</keyword>
<comment type="caution">
    <text evidence="9">The sequence shown here is derived from an EMBL/GenBank/DDBJ whole genome shotgun (WGS) entry which is preliminary data.</text>
</comment>
<keyword evidence="2" id="KW-0433">Leucine-rich repeat</keyword>
<dbReference type="PANTHER" id="PTHR15140:SF33">
    <property type="entry name" value="LATE BLIGHT RESISTANCE PROTEIN HOMOLOG R1A-3 ISOFORM X1"/>
    <property type="match status" value="1"/>
</dbReference>
<dbReference type="AlphaFoldDB" id="A0AAW2UZ79"/>
<protein>
    <submittedName>
        <fullName evidence="9">Disease resistance protein RPP13</fullName>
    </submittedName>
</protein>
<dbReference type="GO" id="GO:0006952">
    <property type="term" value="P:defense response"/>
    <property type="evidence" value="ECO:0007669"/>
    <property type="project" value="UniProtKB-KW"/>
</dbReference>
<dbReference type="SUPFAM" id="SSF52540">
    <property type="entry name" value="P-loop containing nucleoside triphosphate hydrolases"/>
    <property type="match status" value="1"/>
</dbReference>
<dbReference type="InterPro" id="IPR027417">
    <property type="entry name" value="P-loop_NTPase"/>
</dbReference>
<evidence type="ECO:0000256" key="5">
    <source>
        <dbReference type="ARBA" id="ARBA00022821"/>
    </source>
</evidence>
<dbReference type="Gene3D" id="3.80.10.10">
    <property type="entry name" value="Ribonuclease Inhibitor"/>
    <property type="match status" value="1"/>
</dbReference>
<evidence type="ECO:0000256" key="4">
    <source>
        <dbReference type="ARBA" id="ARBA00022741"/>
    </source>
</evidence>
<dbReference type="InterPro" id="IPR042197">
    <property type="entry name" value="Apaf_helical"/>
</dbReference>
<keyword evidence="4" id="KW-0547">Nucleotide-binding</keyword>
<evidence type="ECO:0000259" key="7">
    <source>
        <dbReference type="Pfam" id="PF00931"/>
    </source>
</evidence>
<comment type="similarity">
    <text evidence="1">Belongs to the disease resistance NB-LRR family.</text>
</comment>
<accession>A0AAW2UZ79</accession>
<evidence type="ECO:0000256" key="2">
    <source>
        <dbReference type="ARBA" id="ARBA00022614"/>
    </source>
</evidence>
<dbReference type="InterPro" id="IPR032675">
    <property type="entry name" value="LRR_dom_sf"/>
</dbReference>
<evidence type="ECO:0000256" key="3">
    <source>
        <dbReference type="ARBA" id="ARBA00022737"/>
    </source>
</evidence>
<evidence type="ECO:0000259" key="8">
    <source>
        <dbReference type="Pfam" id="PF23559"/>
    </source>
</evidence>
<reference evidence="9" key="2">
    <citation type="journal article" date="2024" name="Plant">
        <title>Genomic evolution and insights into agronomic trait innovations of Sesamum species.</title>
        <authorList>
            <person name="Miao H."/>
            <person name="Wang L."/>
            <person name="Qu L."/>
            <person name="Liu H."/>
            <person name="Sun Y."/>
            <person name="Le M."/>
            <person name="Wang Q."/>
            <person name="Wei S."/>
            <person name="Zheng Y."/>
            <person name="Lin W."/>
            <person name="Duan Y."/>
            <person name="Cao H."/>
            <person name="Xiong S."/>
            <person name="Wang X."/>
            <person name="Wei L."/>
            <person name="Li C."/>
            <person name="Ma Q."/>
            <person name="Ju M."/>
            <person name="Zhao R."/>
            <person name="Li G."/>
            <person name="Mu C."/>
            <person name="Tian Q."/>
            <person name="Mei H."/>
            <person name="Zhang T."/>
            <person name="Gao T."/>
            <person name="Zhang H."/>
        </authorList>
    </citation>
    <scope>NUCLEOTIDE SEQUENCE</scope>
    <source>
        <strain evidence="9">KEN1</strain>
    </source>
</reference>
<sequence length="725" mass="82402">MFPDQHFLSSQSQSPDGDDINYLAMEVKEEIDFFTETVKKIRGQLSNTSLLAEEDDEVVSSRTGRSQGKKSNIFPSDHDELIQLKNLLMRDPFRSFPKRRVVSIVGMAGIGKTALAQEILEDSDIRSQFKLLAFASVGPKCVLREIMLDLLAKSGVEIDKPHEQSDWQLGDAFYKKLQEEFVLQKRFLNQQESWLLFCDKVFGGDHSSCPSELEKAGRKIVKKCEGLPLTIIAVARHLRDHEKTPEYWKQAAKKVHTAIIGTDKAASKVLYQSYKYLRQYLKPCFLYMGVFPHDSDITASKLINLWCTEGFLQQYGIQTSLEDSAMKSLEKLVSSNVVKVRQRSSSGGIKTCNVYPPFWHICMREAGEHKFFHVIDSIGNPGIESQRRLCIHNNVLFGIKDVRKSMTSTPNMRSLLCTGPHHQYPVPTYLDFSLLRVLDALTIRFYGFPSEVVKLVQLRYLAITYNGMIPDSISKLRTEASRVMGSDMPDPSSEDVLLPNLLTLSGISARSCTKEVIERILNLKRLGIRIEVPVDTAEPFLCFNDLVFLNQLKSLKCSIVNPNLKLQVLGPKPPVPFLPVSLRKLTLSGLGFPWEHMSIIACLPNLEVLKLRCYAFRGPEWETFEGGFLQLRFLLIEDTDLEYWRADSGHFPRLQRLLIHHCYKLKEIPLGIEDITTLKMIEIVDGSPSLVASAKQIQEEQHNWGNNYGLQVCVKSSLEENRKPK</sequence>
<gene>
    <name evidence="9" type="ORF">Slati_3197100</name>
</gene>
<dbReference type="InterPro" id="IPR036388">
    <property type="entry name" value="WH-like_DNA-bd_sf"/>
</dbReference>
<dbReference type="SUPFAM" id="SSF52058">
    <property type="entry name" value="L domain-like"/>
    <property type="match status" value="1"/>
</dbReference>
<dbReference type="InterPro" id="IPR002182">
    <property type="entry name" value="NB-ARC"/>
</dbReference>
<dbReference type="Gene3D" id="1.10.8.430">
    <property type="entry name" value="Helical domain of apoptotic protease-activating factors"/>
    <property type="match status" value="1"/>
</dbReference>
<dbReference type="PANTHER" id="PTHR15140">
    <property type="entry name" value="TUBULIN-SPECIFIC CHAPERONE E"/>
    <property type="match status" value="1"/>
</dbReference>
<keyword evidence="6" id="KW-0067">ATP-binding</keyword>
<feature type="domain" description="NB-ARC" evidence="7">
    <location>
        <begin position="98"/>
        <end position="178"/>
    </location>
</feature>
<dbReference type="EMBL" id="JACGWN010000011">
    <property type="protein sequence ID" value="KAL0421742.1"/>
    <property type="molecule type" value="Genomic_DNA"/>
</dbReference>
<feature type="domain" description="Disease resistance protein winged helix" evidence="8">
    <location>
        <begin position="290"/>
        <end position="354"/>
    </location>
</feature>
<dbReference type="Pfam" id="PF00931">
    <property type="entry name" value="NB-ARC"/>
    <property type="match status" value="1"/>
</dbReference>
<keyword evidence="3" id="KW-0677">Repeat</keyword>
<evidence type="ECO:0000256" key="1">
    <source>
        <dbReference type="ARBA" id="ARBA00008894"/>
    </source>
</evidence>
<evidence type="ECO:0000313" key="9">
    <source>
        <dbReference type="EMBL" id="KAL0421742.1"/>
    </source>
</evidence>